<comment type="function">
    <text evidence="7">Binds directly to 16S ribosomal RNA.</text>
</comment>
<evidence type="ECO:0000256" key="8">
    <source>
        <dbReference type="SAM" id="MobiDB-lite"/>
    </source>
</evidence>
<dbReference type="Gene3D" id="1.20.58.110">
    <property type="entry name" value="Ribosomal protein S20"/>
    <property type="match status" value="1"/>
</dbReference>
<keyword evidence="5 7" id="KW-0687">Ribonucleoprotein</keyword>
<evidence type="ECO:0000256" key="2">
    <source>
        <dbReference type="ARBA" id="ARBA00022730"/>
    </source>
</evidence>
<comment type="similarity">
    <text evidence="1 7">Belongs to the bacterial ribosomal protein bS20 family.</text>
</comment>
<sequence>MANTKSALKELRKGAKREIYNKKIKDNLKTLIKKTRKAIEVKDAKAEEMVKTAIKTIDKAKQKGVIKKNTADRKKSRLQTKLNKDKK</sequence>
<name>A0A1F5TP26_9BACT</name>
<dbReference type="EMBL" id="MFGO01000021">
    <property type="protein sequence ID" value="OGF40752.1"/>
    <property type="molecule type" value="Genomic_DNA"/>
</dbReference>
<feature type="region of interest" description="Disordered" evidence="8">
    <location>
        <begin position="61"/>
        <end position="87"/>
    </location>
</feature>
<evidence type="ECO:0000256" key="7">
    <source>
        <dbReference type="HAMAP-Rule" id="MF_00500"/>
    </source>
</evidence>
<dbReference type="GO" id="GO:0015935">
    <property type="term" value="C:small ribosomal subunit"/>
    <property type="evidence" value="ECO:0007669"/>
    <property type="project" value="TreeGrafter"/>
</dbReference>
<gene>
    <name evidence="7" type="primary">rpsT</name>
    <name evidence="9" type="ORF">A2531_06960</name>
</gene>
<evidence type="ECO:0000256" key="1">
    <source>
        <dbReference type="ARBA" id="ARBA00007634"/>
    </source>
</evidence>
<evidence type="ECO:0000256" key="4">
    <source>
        <dbReference type="ARBA" id="ARBA00022980"/>
    </source>
</evidence>
<organism evidence="9 10">
    <name type="scientific">Candidatus Falkowbacteria bacterium RIFOXYD2_FULL_34_120</name>
    <dbReference type="NCBI Taxonomy" id="1798007"/>
    <lineage>
        <taxon>Bacteria</taxon>
        <taxon>Candidatus Falkowiibacteriota</taxon>
    </lineage>
</organism>
<dbReference type="Proteomes" id="UP000177579">
    <property type="component" value="Unassembled WGS sequence"/>
</dbReference>
<comment type="caution">
    <text evidence="9">The sequence shown here is derived from an EMBL/GenBank/DDBJ whole genome shotgun (WGS) entry which is preliminary data.</text>
</comment>
<reference evidence="9 10" key="1">
    <citation type="journal article" date="2016" name="Nat. Commun.">
        <title>Thousands of microbial genomes shed light on interconnected biogeochemical processes in an aquifer system.</title>
        <authorList>
            <person name="Anantharaman K."/>
            <person name="Brown C.T."/>
            <person name="Hug L.A."/>
            <person name="Sharon I."/>
            <person name="Castelle C.J."/>
            <person name="Probst A.J."/>
            <person name="Thomas B.C."/>
            <person name="Singh A."/>
            <person name="Wilkins M.J."/>
            <person name="Karaoz U."/>
            <person name="Brodie E.L."/>
            <person name="Williams K.H."/>
            <person name="Hubbard S.S."/>
            <person name="Banfield J.F."/>
        </authorList>
    </citation>
    <scope>NUCLEOTIDE SEQUENCE [LARGE SCALE GENOMIC DNA]</scope>
</reference>
<dbReference type="InterPro" id="IPR036510">
    <property type="entry name" value="Ribosomal_bS20_sf"/>
</dbReference>
<evidence type="ECO:0000313" key="9">
    <source>
        <dbReference type="EMBL" id="OGF40752.1"/>
    </source>
</evidence>
<dbReference type="GO" id="GO:0006412">
    <property type="term" value="P:translation"/>
    <property type="evidence" value="ECO:0007669"/>
    <property type="project" value="UniProtKB-UniRule"/>
</dbReference>
<evidence type="ECO:0000256" key="6">
    <source>
        <dbReference type="ARBA" id="ARBA00035136"/>
    </source>
</evidence>
<dbReference type="AlphaFoldDB" id="A0A1F5TP26"/>
<proteinExistence type="inferred from homology"/>
<dbReference type="PANTHER" id="PTHR33398:SF1">
    <property type="entry name" value="SMALL RIBOSOMAL SUBUNIT PROTEIN BS20C"/>
    <property type="match status" value="1"/>
</dbReference>
<keyword evidence="3 7" id="KW-0694">RNA-binding</keyword>
<dbReference type="PANTHER" id="PTHR33398">
    <property type="entry name" value="30S RIBOSOMAL PROTEIN S20"/>
    <property type="match status" value="1"/>
</dbReference>
<accession>A0A1F5TP26</accession>
<feature type="compositionally biased region" description="Basic residues" evidence="8">
    <location>
        <begin position="74"/>
        <end position="87"/>
    </location>
</feature>
<dbReference type="NCBIfam" id="TIGR00029">
    <property type="entry name" value="S20"/>
    <property type="match status" value="1"/>
</dbReference>
<evidence type="ECO:0000256" key="5">
    <source>
        <dbReference type="ARBA" id="ARBA00023274"/>
    </source>
</evidence>
<evidence type="ECO:0000313" key="10">
    <source>
        <dbReference type="Proteomes" id="UP000177579"/>
    </source>
</evidence>
<protein>
    <recommendedName>
        <fullName evidence="6 7">Small ribosomal subunit protein bS20</fullName>
    </recommendedName>
</protein>
<dbReference type="GO" id="GO:0003735">
    <property type="term" value="F:structural constituent of ribosome"/>
    <property type="evidence" value="ECO:0007669"/>
    <property type="project" value="InterPro"/>
</dbReference>
<dbReference type="SUPFAM" id="SSF46992">
    <property type="entry name" value="Ribosomal protein S20"/>
    <property type="match status" value="1"/>
</dbReference>
<keyword evidence="4 7" id="KW-0689">Ribosomal protein</keyword>
<dbReference type="InterPro" id="IPR002583">
    <property type="entry name" value="Ribosomal_bS20"/>
</dbReference>
<dbReference type="Pfam" id="PF01649">
    <property type="entry name" value="Ribosomal_S20p"/>
    <property type="match status" value="1"/>
</dbReference>
<evidence type="ECO:0000256" key="3">
    <source>
        <dbReference type="ARBA" id="ARBA00022884"/>
    </source>
</evidence>
<keyword evidence="2 7" id="KW-0699">rRNA-binding</keyword>
<dbReference type="HAMAP" id="MF_00500">
    <property type="entry name" value="Ribosomal_bS20"/>
    <property type="match status" value="1"/>
</dbReference>
<dbReference type="GO" id="GO:0005829">
    <property type="term" value="C:cytosol"/>
    <property type="evidence" value="ECO:0007669"/>
    <property type="project" value="TreeGrafter"/>
</dbReference>
<dbReference type="GO" id="GO:0070181">
    <property type="term" value="F:small ribosomal subunit rRNA binding"/>
    <property type="evidence" value="ECO:0007669"/>
    <property type="project" value="TreeGrafter"/>
</dbReference>